<evidence type="ECO:0000256" key="1">
    <source>
        <dbReference type="SAM" id="MobiDB-lite"/>
    </source>
</evidence>
<proteinExistence type="predicted"/>
<dbReference type="AlphaFoldDB" id="Q0RQE0"/>
<organism evidence="2 3">
    <name type="scientific">Frankia alni (strain DSM 45986 / CECT 9034 / ACN14a)</name>
    <dbReference type="NCBI Taxonomy" id="326424"/>
    <lineage>
        <taxon>Bacteria</taxon>
        <taxon>Bacillati</taxon>
        <taxon>Actinomycetota</taxon>
        <taxon>Actinomycetes</taxon>
        <taxon>Frankiales</taxon>
        <taxon>Frankiaceae</taxon>
        <taxon>Frankia</taxon>
    </lineage>
</organism>
<sequence length="102" mass="11353">MRHPMRMPVDEPRQWHLSQIRPRGTPDGFGRLTVRTQPMHMASPPGPRPLASRPGNAWVRALHRRKAGLRPAGCDGRPNDRGRSGPTPAAASRREAPERSGR</sequence>
<evidence type="ECO:0000313" key="2">
    <source>
        <dbReference type="EMBL" id="CAJ60236.1"/>
    </source>
</evidence>
<feature type="compositionally biased region" description="Basic and acidic residues" evidence="1">
    <location>
        <begin position="92"/>
        <end position="102"/>
    </location>
</feature>
<reference evidence="2 3" key="1">
    <citation type="journal article" date="2007" name="Genome Res.">
        <title>Genome characteristics of facultatively symbiotic Frankia sp. strains reflect host range and host plant biogeography.</title>
        <authorList>
            <person name="Normand P."/>
            <person name="Lapierre P."/>
            <person name="Tisa L.S."/>
            <person name="Gogarten J.P."/>
            <person name="Alloisio N."/>
            <person name="Bagnarol E."/>
            <person name="Bassi C.A."/>
            <person name="Berry A.M."/>
            <person name="Bickhart D.M."/>
            <person name="Choisne N."/>
            <person name="Couloux A."/>
            <person name="Cournoyer B."/>
            <person name="Cruveiller S."/>
            <person name="Daubin V."/>
            <person name="Demange N."/>
            <person name="Francino M.P."/>
            <person name="Goltsman E."/>
            <person name="Huang Y."/>
            <person name="Kopp O.R."/>
            <person name="Labarre L."/>
            <person name="Lapidus A."/>
            <person name="Lavire C."/>
            <person name="Marechal J."/>
            <person name="Martinez M."/>
            <person name="Mastronunzio J.E."/>
            <person name="Mullin B.C."/>
            <person name="Niemann J."/>
            <person name="Pujic P."/>
            <person name="Rawnsley T."/>
            <person name="Rouy Z."/>
            <person name="Schenowitz C."/>
            <person name="Sellstedt A."/>
            <person name="Tavares F."/>
            <person name="Tomkins J.P."/>
            <person name="Vallenet D."/>
            <person name="Valverde C."/>
            <person name="Wall L.G."/>
            <person name="Wang Y."/>
            <person name="Medigue C."/>
            <person name="Benson D.R."/>
        </authorList>
    </citation>
    <scope>NUCLEOTIDE SEQUENCE [LARGE SCALE GENOMIC DNA]</scope>
    <source>
        <strain evidence="3">DSM 45986 / CECT 9034 / ACN14a</strain>
    </source>
</reference>
<feature type="region of interest" description="Disordered" evidence="1">
    <location>
        <begin position="1"/>
        <end position="32"/>
    </location>
</feature>
<name>Q0RQE0_FRAAA</name>
<dbReference type="Proteomes" id="UP000000657">
    <property type="component" value="Chromosome"/>
</dbReference>
<dbReference type="EMBL" id="CT573213">
    <property type="protein sequence ID" value="CAJ60236.1"/>
    <property type="molecule type" value="Genomic_DNA"/>
</dbReference>
<protein>
    <submittedName>
        <fullName evidence="2">Uncharacterized protein</fullName>
    </submittedName>
</protein>
<dbReference type="KEGG" id="fal:FRAAL1580"/>
<accession>Q0RQE0</accession>
<gene>
    <name evidence="2" type="ordered locus">FRAAL1580</name>
</gene>
<feature type="region of interest" description="Disordered" evidence="1">
    <location>
        <begin position="65"/>
        <end position="102"/>
    </location>
</feature>
<evidence type="ECO:0000313" key="3">
    <source>
        <dbReference type="Proteomes" id="UP000000657"/>
    </source>
</evidence>
<keyword evidence="3" id="KW-1185">Reference proteome</keyword>
<dbReference type="HOGENOM" id="CLU_2273239_0_0_11"/>